<evidence type="ECO:0000259" key="5">
    <source>
        <dbReference type="PROSITE" id="PS50931"/>
    </source>
</evidence>
<gene>
    <name evidence="6" type="ORF">NE630_13610</name>
</gene>
<comment type="similarity">
    <text evidence="1">Belongs to the LysR transcriptional regulatory family.</text>
</comment>
<dbReference type="SUPFAM" id="SSF46785">
    <property type="entry name" value="Winged helix' DNA-binding domain"/>
    <property type="match status" value="1"/>
</dbReference>
<dbReference type="PRINTS" id="PR00039">
    <property type="entry name" value="HTHLYSR"/>
</dbReference>
<dbReference type="GO" id="GO:0003700">
    <property type="term" value="F:DNA-binding transcription factor activity"/>
    <property type="evidence" value="ECO:0007669"/>
    <property type="project" value="InterPro"/>
</dbReference>
<keyword evidence="3" id="KW-0238">DNA-binding</keyword>
<evidence type="ECO:0000256" key="3">
    <source>
        <dbReference type="ARBA" id="ARBA00023125"/>
    </source>
</evidence>
<dbReference type="PROSITE" id="PS50931">
    <property type="entry name" value="HTH_LYSR"/>
    <property type="match status" value="1"/>
</dbReference>
<evidence type="ECO:0000256" key="1">
    <source>
        <dbReference type="ARBA" id="ARBA00009437"/>
    </source>
</evidence>
<dbReference type="EMBL" id="JANFYT010000038">
    <property type="protein sequence ID" value="MCQ4815469.1"/>
    <property type="molecule type" value="Genomic_DNA"/>
</dbReference>
<proteinExistence type="inferred from homology"/>
<dbReference type="InterPro" id="IPR036390">
    <property type="entry name" value="WH_DNA-bd_sf"/>
</dbReference>
<sequence length="288" mass="32854">MMREIDWYILDSLMRTKNITKSAEALYMSQPTITKRIMNIEEHFGVKLLKRTNKGVTFTPEGECLGQCAAGLAASFKQINEEMGRFSSGKFGEIRLVMPNSFGKFRFPHIIRNYSALCPGVSFSVQTALSDKVCGVMEAGEASVGFICGNYAFTGEKFAIYEEQSLLAYSREINLDELPALPRIEYVKGAFTKKLLDGWIAENFPSKLRVSFSVDNGDTALEMVRSGLGYSFFSAEKFLENDKELFRLPLYNKDGSPLVRKTWMLWYKDDYERSMIIKNFVDFMRSEQ</sequence>
<dbReference type="PANTHER" id="PTHR30126">
    <property type="entry name" value="HTH-TYPE TRANSCRIPTIONAL REGULATOR"/>
    <property type="match status" value="1"/>
</dbReference>
<comment type="caution">
    <text evidence="6">The sequence shown here is derived from an EMBL/GenBank/DDBJ whole genome shotgun (WGS) entry which is preliminary data.</text>
</comment>
<keyword evidence="7" id="KW-1185">Reference proteome</keyword>
<dbReference type="Gene3D" id="3.40.190.290">
    <property type="match status" value="1"/>
</dbReference>
<name>A0AAW5K6D8_9BACT</name>
<feature type="domain" description="HTH lysR-type" evidence="5">
    <location>
        <begin position="2"/>
        <end position="59"/>
    </location>
</feature>
<dbReference type="SUPFAM" id="SSF53850">
    <property type="entry name" value="Periplasmic binding protein-like II"/>
    <property type="match status" value="1"/>
</dbReference>
<protein>
    <submittedName>
        <fullName evidence="6">LysR family transcriptional regulator</fullName>
    </submittedName>
</protein>
<keyword evidence="4" id="KW-0804">Transcription</keyword>
<dbReference type="Pfam" id="PF00126">
    <property type="entry name" value="HTH_1"/>
    <property type="match status" value="1"/>
</dbReference>
<dbReference type="GO" id="GO:0000976">
    <property type="term" value="F:transcription cis-regulatory region binding"/>
    <property type="evidence" value="ECO:0007669"/>
    <property type="project" value="TreeGrafter"/>
</dbReference>
<evidence type="ECO:0000256" key="2">
    <source>
        <dbReference type="ARBA" id="ARBA00023015"/>
    </source>
</evidence>
<dbReference type="AlphaFoldDB" id="A0AAW5K6D8"/>
<dbReference type="InterPro" id="IPR005119">
    <property type="entry name" value="LysR_subst-bd"/>
</dbReference>
<dbReference type="PANTHER" id="PTHR30126:SF78">
    <property type="entry name" value="HTH LYSR-TYPE DOMAIN-CONTAINING PROTEIN"/>
    <property type="match status" value="1"/>
</dbReference>
<reference evidence="6 7" key="1">
    <citation type="submission" date="2022-06" db="EMBL/GenBank/DDBJ databases">
        <title>Isolation of gut microbiota from human fecal samples.</title>
        <authorList>
            <person name="Pamer E.G."/>
            <person name="Barat B."/>
            <person name="Waligurski E."/>
            <person name="Medina S."/>
            <person name="Paddock L."/>
            <person name="Mostad J."/>
        </authorList>
    </citation>
    <scope>NUCLEOTIDE SEQUENCE [LARGE SCALE GENOMIC DNA]</scope>
    <source>
        <strain evidence="6 7">DFI.9.90</strain>
    </source>
</reference>
<dbReference type="CDD" id="cd05466">
    <property type="entry name" value="PBP2_LTTR_substrate"/>
    <property type="match status" value="1"/>
</dbReference>
<keyword evidence="2" id="KW-0805">Transcription regulation</keyword>
<evidence type="ECO:0000313" key="7">
    <source>
        <dbReference type="Proteomes" id="UP001205919"/>
    </source>
</evidence>
<dbReference type="Pfam" id="PF03466">
    <property type="entry name" value="LysR_substrate"/>
    <property type="match status" value="1"/>
</dbReference>
<dbReference type="RefSeq" id="WP_187118625.1">
    <property type="nucleotide sequence ID" value="NZ_CABKQM010000004.1"/>
</dbReference>
<dbReference type="Proteomes" id="UP001205919">
    <property type="component" value="Unassembled WGS sequence"/>
</dbReference>
<organism evidence="6 7">
    <name type="scientific">Cloacibacillus evryensis</name>
    <dbReference type="NCBI Taxonomy" id="508460"/>
    <lineage>
        <taxon>Bacteria</taxon>
        <taxon>Thermotogati</taxon>
        <taxon>Synergistota</taxon>
        <taxon>Synergistia</taxon>
        <taxon>Synergistales</taxon>
        <taxon>Synergistaceae</taxon>
        <taxon>Cloacibacillus</taxon>
    </lineage>
</organism>
<evidence type="ECO:0000256" key="4">
    <source>
        <dbReference type="ARBA" id="ARBA00023163"/>
    </source>
</evidence>
<dbReference type="Gene3D" id="1.10.10.10">
    <property type="entry name" value="Winged helix-like DNA-binding domain superfamily/Winged helix DNA-binding domain"/>
    <property type="match status" value="1"/>
</dbReference>
<dbReference type="InterPro" id="IPR000847">
    <property type="entry name" value="LysR_HTH_N"/>
</dbReference>
<dbReference type="InterPro" id="IPR036388">
    <property type="entry name" value="WH-like_DNA-bd_sf"/>
</dbReference>
<accession>A0AAW5K6D8</accession>
<evidence type="ECO:0000313" key="6">
    <source>
        <dbReference type="EMBL" id="MCQ4815469.1"/>
    </source>
</evidence>